<feature type="coiled-coil region" evidence="1">
    <location>
        <begin position="77"/>
        <end position="104"/>
    </location>
</feature>
<protein>
    <submittedName>
        <fullName evidence="2">Uncharacterized protein</fullName>
    </submittedName>
</protein>
<keyword evidence="3" id="KW-1185">Reference proteome</keyword>
<evidence type="ECO:0000313" key="2">
    <source>
        <dbReference type="EMBL" id="KJS61955.1"/>
    </source>
</evidence>
<name>A0A0F2TI72_STRR3</name>
<comment type="caution">
    <text evidence="2">The sequence shown here is derived from an EMBL/GenBank/DDBJ whole genome shotgun (WGS) entry which is preliminary data.</text>
</comment>
<proteinExistence type="predicted"/>
<keyword evidence="1" id="KW-0175">Coiled coil</keyword>
<evidence type="ECO:0000256" key="1">
    <source>
        <dbReference type="SAM" id="Coils"/>
    </source>
</evidence>
<dbReference type="EMBL" id="JZKH01000018">
    <property type="protein sequence ID" value="KJS61955.1"/>
    <property type="molecule type" value="Genomic_DNA"/>
</dbReference>
<dbReference type="PATRIC" id="fig|359131.3.peg.2157"/>
<reference evidence="2 3" key="1">
    <citation type="submission" date="2015-02" db="EMBL/GenBank/DDBJ databases">
        <authorList>
            <person name="Ju K.-S."/>
            <person name="Doroghazi J.R."/>
            <person name="Metcalf W."/>
        </authorList>
    </citation>
    <scope>NUCLEOTIDE SEQUENCE [LARGE SCALE GENOMIC DNA]</scope>
    <source>
        <strain evidence="2 3">ATCC 31215</strain>
    </source>
</reference>
<gene>
    <name evidence="2" type="ORF">VM95_11380</name>
</gene>
<sequence>MVNSNPLPSPDVEQVAAEVLQVATTVAHTLADLAVTDDRYDQIGALSAAAYAIEAASYLPLPTSPRESFDQPNYREAAFLVRHLEEIADELDELARRSTELRQTRDRHTAALRTRDTATALRNALPVGEASE</sequence>
<dbReference type="Proteomes" id="UP000033699">
    <property type="component" value="Unassembled WGS sequence"/>
</dbReference>
<organism evidence="2 3">
    <name type="scientific">Streptomyces rubellomurinus (strain ATCC 31215)</name>
    <dbReference type="NCBI Taxonomy" id="359131"/>
    <lineage>
        <taxon>Bacteria</taxon>
        <taxon>Bacillati</taxon>
        <taxon>Actinomycetota</taxon>
        <taxon>Actinomycetes</taxon>
        <taxon>Kitasatosporales</taxon>
        <taxon>Streptomycetaceae</taxon>
        <taxon>Streptomyces</taxon>
    </lineage>
</organism>
<evidence type="ECO:0000313" key="3">
    <source>
        <dbReference type="Proteomes" id="UP000033699"/>
    </source>
</evidence>
<accession>A0A0F2TI72</accession>
<dbReference type="AlphaFoldDB" id="A0A0F2TI72"/>